<reference evidence="1 2" key="1">
    <citation type="submission" date="2023-09" db="EMBL/GenBank/DDBJ databases">
        <authorList>
            <person name="Rey-Velasco X."/>
        </authorList>
    </citation>
    <scope>NUCLEOTIDE SEQUENCE [LARGE SCALE GENOMIC DNA]</scope>
    <source>
        <strain evidence="1 2">W409</strain>
    </source>
</reference>
<evidence type="ECO:0000313" key="1">
    <source>
        <dbReference type="EMBL" id="MDT0581551.1"/>
    </source>
</evidence>
<evidence type="ECO:0000313" key="2">
    <source>
        <dbReference type="Proteomes" id="UP001249020"/>
    </source>
</evidence>
<gene>
    <name evidence="1" type="ORF">RM544_03300</name>
</gene>
<accession>A0AAW8QX40</accession>
<comment type="caution">
    <text evidence="1">The sequence shown here is derived from an EMBL/GenBank/DDBJ whole genome shotgun (WGS) entry which is preliminary data.</text>
</comment>
<organism evidence="1 2">
    <name type="scientific">Brumicola blandensis</name>
    <dbReference type="NCBI Taxonomy" id="3075611"/>
    <lineage>
        <taxon>Bacteria</taxon>
        <taxon>Pseudomonadati</taxon>
        <taxon>Pseudomonadota</taxon>
        <taxon>Gammaproteobacteria</taxon>
        <taxon>Alteromonadales</taxon>
        <taxon>Alteromonadaceae</taxon>
        <taxon>Brumicola</taxon>
    </lineage>
</organism>
<sequence>MNELCNKLAVSIDSLIKLRDVNGKGVTRALMYMKKVAQLDLQKASDEKYYIAMLNKIRNAIVHTGGILHTEPSSDIYRFINNEIFISISADGALIIHDDFIDRFIGILIGFFDKLDSEIQMFIERYDAQPNS</sequence>
<dbReference type="RefSeq" id="WP_311360333.1">
    <property type="nucleotide sequence ID" value="NZ_JAVRIE010000001.1"/>
</dbReference>
<dbReference type="AlphaFoldDB" id="A0AAW8QX40"/>
<dbReference type="EMBL" id="JAVRIE010000001">
    <property type="protein sequence ID" value="MDT0581551.1"/>
    <property type="molecule type" value="Genomic_DNA"/>
</dbReference>
<name>A0AAW8QX40_9ALTE</name>
<proteinExistence type="predicted"/>
<dbReference type="Proteomes" id="UP001249020">
    <property type="component" value="Unassembled WGS sequence"/>
</dbReference>
<keyword evidence="2" id="KW-1185">Reference proteome</keyword>
<protein>
    <recommendedName>
        <fullName evidence="3">Apea-like HEPN domain-containing protein</fullName>
    </recommendedName>
</protein>
<evidence type="ECO:0008006" key="3">
    <source>
        <dbReference type="Google" id="ProtNLM"/>
    </source>
</evidence>